<sequence>MESTLTAKAELSIVFLSLLLSLVLDSYGYYIGEVTMLLSRSEDYLNKTSPGQGIIIASVLERILTLDYFVVSTNFAEAKIFTLNRRFQLLQVVEKFLRS</sequence>
<keyword evidence="1" id="KW-0472">Membrane</keyword>
<keyword evidence="1" id="KW-0812">Transmembrane</keyword>
<comment type="caution">
    <text evidence="2">The sequence shown here is derived from an EMBL/GenBank/DDBJ whole genome shotgun (WGS) entry which is preliminary data.</text>
</comment>
<reference evidence="2" key="2">
    <citation type="journal article" date="2022" name="Microbiol. Resour. Announc.">
        <title>Metagenome Sequencing to Explore Phylogenomics of Terrestrial Cyanobacteria.</title>
        <authorList>
            <person name="Ward R.D."/>
            <person name="Stajich J.E."/>
            <person name="Johansen J.R."/>
            <person name="Huntemann M."/>
            <person name="Clum A."/>
            <person name="Foster B."/>
            <person name="Foster B."/>
            <person name="Roux S."/>
            <person name="Palaniappan K."/>
            <person name="Varghese N."/>
            <person name="Mukherjee S."/>
            <person name="Reddy T.B.K."/>
            <person name="Daum C."/>
            <person name="Copeland A."/>
            <person name="Chen I.A."/>
            <person name="Ivanova N.N."/>
            <person name="Kyrpides N.C."/>
            <person name="Shapiro N."/>
            <person name="Eloe-Fadrosh E.A."/>
            <person name="Pietrasiak N."/>
        </authorList>
    </citation>
    <scope>NUCLEOTIDE SEQUENCE</scope>
    <source>
        <strain evidence="2">GSE-NOS-MK-12-04C</strain>
    </source>
</reference>
<name>A0A951QKR5_9CYAN</name>
<keyword evidence="1" id="KW-1133">Transmembrane helix</keyword>
<dbReference type="Proteomes" id="UP000729701">
    <property type="component" value="Unassembled WGS sequence"/>
</dbReference>
<evidence type="ECO:0000256" key="1">
    <source>
        <dbReference type="SAM" id="Phobius"/>
    </source>
</evidence>
<protein>
    <submittedName>
        <fullName evidence="2">Uncharacterized protein</fullName>
    </submittedName>
</protein>
<evidence type="ECO:0000313" key="2">
    <source>
        <dbReference type="EMBL" id="MBW4666788.1"/>
    </source>
</evidence>
<proteinExistence type="predicted"/>
<gene>
    <name evidence="2" type="ORF">KME60_04940</name>
</gene>
<dbReference type="AlphaFoldDB" id="A0A951QKR5"/>
<accession>A0A951QKR5</accession>
<reference evidence="2" key="1">
    <citation type="submission" date="2021-05" db="EMBL/GenBank/DDBJ databases">
        <authorList>
            <person name="Pietrasiak N."/>
            <person name="Ward R."/>
            <person name="Stajich J.E."/>
            <person name="Kurbessoian T."/>
        </authorList>
    </citation>
    <scope>NUCLEOTIDE SEQUENCE</scope>
    <source>
        <strain evidence="2">GSE-NOS-MK-12-04C</strain>
    </source>
</reference>
<organism evidence="2 3">
    <name type="scientific">Cyanomargarita calcarea GSE-NOS-MK-12-04C</name>
    <dbReference type="NCBI Taxonomy" id="2839659"/>
    <lineage>
        <taxon>Bacteria</taxon>
        <taxon>Bacillati</taxon>
        <taxon>Cyanobacteriota</taxon>
        <taxon>Cyanophyceae</taxon>
        <taxon>Nostocales</taxon>
        <taxon>Cyanomargaritaceae</taxon>
        <taxon>Cyanomargarita</taxon>
    </lineage>
</organism>
<dbReference type="EMBL" id="JAHHGZ010000004">
    <property type="protein sequence ID" value="MBW4666788.1"/>
    <property type="molecule type" value="Genomic_DNA"/>
</dbReference>
<evidence type="ECO:0000313" key="3">
    <source>
        <dbReference type="Proteomes" id="UP000729701"/>
    </source>
</evidence>
<feature type="transmembrane region" description="Helical" evidence="1">
    <location>
        <begin position="12"/>
        <end position="31"/>
    </location>
</feature>